<dbReference type="PANTHER" id="PTHR30329:SF20">
    <property type="entry name" value="EXPORTED PROTEIN"/>
    <property type="match status" value="1"/>
</dbReference>
<protein>
    <submittedName>
        <fullName evidence="12">Flagellar motor rotation protein MotB</fullName>
    </submittedName>
</protein>
<dbReference type="Proteomes" id="UP000019805">
    <property type="component" value="Chromosome"/>
</dbReference>
<organism evidence="12 13">
    <name type="scientific">Castellaniella defragrans (strain DSM 12143 / CCUG 39792 / 65Phen)</name>
    <name type="common">Alcaligenes defragrans</name>
    <dbReference type="NCBI Taxonomy" id="1437824"/>
    <lineage>
        <taxon>Bacteria</taxon>
        <taxon>Pseudomonadati</taxon>
        <taxon>Pseudomonadota</taxon>
        <taxon>Betaproteobacteria</taxon>
        <taxon>Burkholderiales</taxon>
        <taxon>Alcaligenaceae</taxon>
        <taxon>Castellaniella</taxon>
    </lineage>
</organism>
<dbReference type="GO" id="GO:0005886">
    <property type="term" value="C:plasma membrane"/>
    <property type="evidence" value="ECO:0007669"/>
    <property type="project" value="UniProtKB-SubCell"/>
</dbReference>
<dbReference type="Pfam" id="PF00691">
    <property type="entry name" value="OmpA"/>
    <property type="match status" value="1"/>
</dbReference>
<feature type="coiled-coil region" evidence="8">
    <location>
        <begin position="11"/>
        <end position="38"/>
    </location>
</feature>
<evidence type="ECO:0000256" key="9">
    <source>
        <dbReference type="SAM" id="MobiDB-lite"/>
    </source>
</evidence>
<proteinExistence type="inferred from homology"/>
<evidence type="ECO:0000256" key="10">
    <source>
        <dbReference type="SAM" id="Phobius"/>
    </source>
</evidence>
<feature type="transmembrane region" description="Helical" evidence="10">
    <location>
        <begin position="59"/>
        <end position="81"/>
    </location>
</feature>
<keyword evidence="12" id="KW-0966">Cell projection</keyword>
<evidence type="ECO:0000256" key="5">
    <source>
        <dbReference type="ARBA" id="ARBA00022989"/>
    </source>
</evidence>
<feature type="region of interest" description="Disordered" evidence="9">
    <location>
        <begin position="134"/>
        <end position="154"/>
    </location>
</feature>
<keyword evidence="12" id="KW-0282">Flagellum</keyword>
<gene>
    <name evidence="12" type="ORF">BN940_10111</name>
</gene>
<feature type="region of interest" description="Disordered" evidence="9">
    <location>
        <begin position="171"/>
        <end position="297"/>
    </location>
</feature>
<dbReference type="EMBL" id="HG916765">
    <property type="protein sequence ID" value="CDM24482.1"/>
    <property type="molecule type" value="Genomic_DNA"/>
</dbReference>
<accession>W8X3Y3</accession>
<dbReference type="InterPro" id="IPR036737">
    <property type="entry name" value="OmpA-like_sf"/>
</dbReference>
<keyword evidence="12" id="KW-0969">Cilium</keyword>
<keyword evidence="3" id="KW-1003">Cell membrane</keyword>
<comment type="subcellular location">
    <subcellularLocation>
        <location evidence="1">Cell membrane</location>
        <topology evidence="1">Single-pass membrane protein</topology>
    </subcellularLocation>
</comment>
<keyword evidence="5 10" id="KW-1133">Transmembrane helix</keyword>
<name>W8X3Y3_CASD6</name>
<dbReference type="SUPFAM" id="SSF103088">
    <property type="entry name" value="OmpA-like"/>
    <property type="match status" value="1"/>
</dbReference>
<evidence type="ECO:0000256" key="8">
    <source>
        <dbReference type="SAM" id="Coils"/>
    </source>
</evidence>
<dbReference type="Pfam" id="PF13677">
    <property type="entry name" value="MotB_plug"/>
    <property type="match status" value="1"/>
</dbReference>
<sequence length="459" mass="46699">MRRVPGEPSPAEAIAQRMRGLEAELREARQALRRNRKRSDPSARWSLEPQAAEASQDELWFITYLDMMTLMLVAMIVMLAFSGSIGKRAPAPGATIQAASPAASSPPAASVALAPIPAPDEAFPYPAAPAAELLFAPPPPAEPERSPLFGTFPDIDTGVAGTGVAAAPAPAPAVEAPAVRPGPQADSAAAPAPASEPGAEPGSAPGPRPHADFVGPPAPPAPVSQDAAPAAPAAGTGTGEPDAAAAAPSAPAAPAAPAPSGPQAAPAAPPSPAPARENGDRAAPAQEPEPAESSEGAALAASLPLGELGHDVEVIVNRRSISFRINSEILFDTGQADLSRAGLSVLQRMAKVLSDAGYDITVEGHTDSVPVRSNARYPSNWELSSARAGSVVRYLQANGIAKGHLKAVGYADARPIADNRSADGRARNRRVELVVERPHEDRSEAGPAGTHPAPGTATR</sequence>
<dbReference type="KEGG" id="cdn:BN940_10111"/>
<dbReference type="InterPro" id="IPR025713">
    <property type="entry name" value="MotB-like_N_dom"/>
</dbReference>
<dbReference type="eggNOG" id="COG1360">
    <property type="taxonomic scope" value="Bacteria"/>
</dbReference>
<feature type="compositionally biased region" description="Basic and acidic residues" evidence="9">
    <location>
        <begin position="435"/>
        <end position="444"/>
    </location>
</feature>
<comment type="similarity">
    <text evidence="2">Belongs to the MotB family.</text>
</comment>
<feature type="compositionally biased region" description="Low complexity" evidence="9">
    <location>
        <begin position="282"/>
        <end position="297"/>
    </location>
</feature>
<evidence type="ECO:0000259" key="11">
    <source>
        <dbReference type="PROSITE" id="PS51123"/>
    </source>
</evidence>
<dbReference type="STRING" id="1437824.BN940_10111"/>
<feature type="domain" description="OmpA-like" evidence="11">
    <location>
        <begin position="318"/>
        <end position="439"/>
    </location>
</feature>
<feature type="compositionally biased region" description="Low complexity" evidence="9">
    <location>
        <begin position="223"/>
        <end position="253"/>
    </location>
</feature>
<evidence type="ECO:0000256" key="2">
    <source>
        <dbReference type="ARBA" id="ARBA00008914"/>
    </source>
</evidence>
<keyword evidence="4 10" id="KW-0812">Transmembrane</keyword>
<reference evidence="12 13" key="1">
    <citation type="journal article" date="2014" name="BMC Microbiol.">
        <title>The oxygen-independent metabolism of cyclic monoterpenes in Castellaniella defragrans 65Phen.</title>
        <authorList>
            <person name="Petasch J."/>
            <person name="Disch E.M."/>
            <person name="Markert S."/>
            <person name="Becher D."/>
            <person name="Schweder T."/>
            <person name="Huttel B."/>
            <person name="Reinhardt R."/>
            <person name="Harder J."/>
        </authorList>
    </citation>
    <scope>NUCLEOTIDE SEQUENCE [LARGE SCALE GENOMIC DNA]</scope>
    <source>
        <strain evidence="12">65Phen</strain>
    </source>
</reference>
<dbReference type="CDD" id="cd07185">
    <property type="entry name" value="OmpA_C-like"/>
    <property type="match status" value="1"/>
</dbReference>
<evidence type="ECO:0000313" key="13">
    <source>
        <dbReference type="Proteomes" id="UP000019805"/>
    </source>
</evidence>
<evidence type="ECO:0000256" key="7">
    <source>
        <dbReference type="PROSITE-ProRule" id="PRU00473"/>
    </source>
</evidence>
<keyword evidence="13" id="KW-1185">Reference proteome</keyword>
<dbReference type="AlphaFoldDB" id="W8X3Y3"/>
<dbReference type="Gene3D" id="3.30.1330.60">
    <property type="entry name" value="OmpA-like domain"/>
    <property type="match status" value="1"/>
</dbReference>
<evidence type="ECO:0000256" key="1">
    <source>
        <dbReference type="ARBA" id="ARBA00004162"/>
    </source>
</evidence>
<dbReference type="PANTHER" id="PTHR30329">
    <property type="entry name" value="STATOR ELEMENT OF FLAGELLAR MOTOR COMPLEX"/>
    <property type="match status" value="1"/>
</dbReference>
<dbReference type="PATRIC" id="fig|1437824.5.peg.2000"/>
<keyword evidence="8" id="KW-0175">Coiled coil</keyword>
<dbReference type="RefSeq" id="WP_052355762.1">
    <property type="nucleotide sequence ID" value="NZ_HG916765.1"/>
</dbReference>
<dbReference type="InterPro" id="IPR006665">
    <property type="entry name" value="OmpA-like"/>
</dbReference>
<evidence type="ECO:0000256" key="4">
    <source>
        <dbReference type="ARBA" id="ARBA00022692"/>
    </source>
</evidence>
<feature type="region of interest" description="Disordered" evidence="9">
    <location>
        <begin position="435"/>
        <end position="459"/>
    </location>
</feature>
<dbReference type="OrthoDB" id="9815217at2"/>
<feature type="compositionally biased region" description="Low complexity" evidence="9">
    <location>
        <begin position="171"/>
        <end position="205"/>
    </location>
</feature>
<evidence type="ECO:0000313" key="12">
    <source>
        <dbReference type="EMBL" id="CDM24482.1"/>
    </source>
</evidence>
<keyword evidence="6 7" id="KW-0472">Membrane</keyword>
<dbReference type="HOGENOM" id="CLU_595415_0_0_4"/>
<dbReference type="InterPro" id="IPR050330">
    <property type="entry name" value="Bact_OuterMem_StrucFunc"/>
</dbReference>
<evidence type="ECO:0000256" key="3">
    <source>
        <dbReference type="ARBA" id="ARBA00022475"/>
    </source>
</evidence>
<dbReference type="PROSITE" id="PS51123">
    <property type="entry name" value="OMPA_2"/>
    <property type="match status" value="1"/>
</dbReference>
<evidence type="ECO:0000256" key="6">
    <source>
        <dbReference type="ARBA" id="ARBA00023136"/>
    </source>
</evidence>